<keyword evidence="3" id="KW-1185">Reference proteome</keyword>
<evidence type="ECO:0000313" key="3">
    <source>
        <dbReference type="Proteomes" id="UP001230156"/>
    </source>
</evidence>
<proteinExistence type="predicted"/>
<comment type="caution">
    <text evidence="2">The sequence shown here is derived from an EMBL/GenBank/DDBJ whole genome shotgun (WGS) entry which is preliminary data.</text>
</comment>
<dbReference type="NCBIfam" id="TIGR02300">
    <property type="entry name" value="FYDLN_acid"/>
    <property type="match status" value="1"/>
</dbReference>
<organism evidence="2 3">
    <name type="scientific">Dongia sedimenti</name>
    <dbReference type="NCBI Taxonomy" id="3064282"/>
    <lineage>
        <taxon>Bacteria</taxon>
        <taxon>Pseudomonadati</taxon>
        <taxon>Pseudomonadota</taxon>
        <taxon>Alphaproteobacteria</taxon>
        <taxon>Rhodospirillales</taxon>
        <taxon>Dongiaceae</taxon>
        <taxon>Dongia</taxon>
    </lineage>
</organism>
<dbReference type="Pfam" id="PF09538">
    <property type="entry name" value="FYDLN_acid"/>
    <property type="match status" value="1"/>
</dbReference>
<gene>
    <name evidence="2" type="ORF">Q8A70_13640</name>
</gene>
<feature type="region of interest" description="Disordered" evidence="1">
    <location>
        <begin position="46"/>
        <end position="109"/>
    </location>
</feature>
<dbReference type="RefSeq" id="WP_379956205.1">
    <property type="nucleotide sequence ID" value="NZ_JAUYVI010000004.1"/>
</dbReference>
<sequence>MTKPEWGTKRTCQSCAAHFYDLRKDPIVCPKCGATYDPEAILKSRRRAPEKVVPVKPVKEPELPDVEADVETEEVVEEADDVIEDTSELGEDDADIPETIETGEEEGER</sequence>
<evidence type="ECO:0000313" key="2">
    <source>
        <dbReference type="EMBL" id="MDQ7248721.1"/>
    </source>
</evidence>
<dbReference type="InterPro" id="IPR012644">
    <property type="entry name" value="CHP02300_FYDLN_acid"/>
</dbReference>
<protein>
    <submittedName>
        <fullName evidence="2">TIGR02300 family protein</fullName>
    </submittedName>
</protein>
<dbReference type="EMBL" id="JAUYVI010000004">
    <property type="protein sequence ID" value="MDQ7248721.1"/>
    <property type="molecule type" value="Genomic_DNA"/>
</dbReference>
<name>A0ABU0YLY3_9PROT</name>
<feature type="compositionally biased region" description="Acidic residues" evidence="1">
    <location>
        <begin position="63"/>
        <end position="109"/>
    </location>
</feature>
<accession>A0ABU0YLY3</accession>
<reference evidence="3" key="1">
    <citation type="submission" date="2023-08" db="EMBL/GenBank/DDBJ databases">
        <title>Rhodospirillaceae gen. nov., a novel taxon isolated from the Yangtze River Yuezi River estuary sludge.</title>
        <authorList>
            <person name="Ruan L."/>
        </authorList>
    </citation>
    <scope>NUCLEOTIDE SEQUENCE [LARGE SCALE GENOMIC DNA]</scope>
    <source>
        <strain evidence="3">R-7</strain>
    </source>
</reference>
<evidence type="ECO:0000256" key="1">
    <source>
        <dbReference type="SAM" id="MobiDB-lite"/>
    </source>
</evidence>
<dbReference type="Proteomes" id="UP001230156">
    <property type="component" value="Unassembled WGS sequence"/>
</dbReference>